<dbReference type="Pfam" id="PF12770">
    <property type="entry name" value="CHAT"/>
    <property type="match status" value="1"/>
</dbReference>
<accession>A0A951P8Y4</accession>
<evidence type="ECO:0000313" key="3">
    <source>
        <dbReference type="EMBL" id="MBW4464823.1"/>
    </source>
</evidence>
<feature type="domain" description="Orc1-like AAA ATPase" evidence="2">
    <location>
        <begin position="418"/>
        <end position="555"/>
    </location>
</feature>
<dbReference type="EMBL" id="JAHHHV010000022">
    <property type="protein sequence ID" value="MBW4464823.1"/>
    <property type="molecule type" value="Genomic_DNA"/>
</dbReference>
<dbReference type="InterPro" id="IPR011717">
    <property type="entry name" value="TPR-4"/>
</dbReference>
<dbReference type="AlphaFoldDB" id="A0A951P8Y4"/>
<dbReference type="Gene3D" id="3.40.50.300">
    <property type="entry name" value="P-loop containing nucleotide triphosphate hydrolases"/>
    <property type="match status" value="1"/>
</dbReference>
<dbReference type="Proteomes" id="UP000707356">
    <property type="component" value="Unassembled WGS sequence"/>
</dbReference>
<dbReference type="InterPro" id="IPR024983">
    <property type="entry name" value="CHAT_dom"/>
</dbReference>
<dbReference type="Pfam" id="PF13424">
    <property type="entry name" value="TPR_12"/>
    <property type="match status" value="2"/>
</dbReference>
<evidence type="ECO:0000259" key="1">
    <source>
        <dbReference type="Pfam" id="PF12770"/>
    </source>
</evidence>
<dbReference type="SUPFAM" id="SSF52540">
    <property type="entry name" value="P-loop containing nucleoside triphosphate hydrolases"/>
    <property type="match status" value="1"/>
</dbReference>
<comment type="caution">
    <text evidence="3">The sequence shown here is derived from an EMBL/GenBank/DDBJ whole genome shotgun (WGS) entry which is preliminary data.</text>
</comment>
<dbReference type="Pfam" id="PF07721">
    <property type="entry name" value="TPR_4"/>
    <property type="match status" value="1"/>
</dbReference>
<protein>
    <submittedName>
        <fullName evidence="3">Tetratricopeptide repeat protein</fullName>
    </submittedName>
</protein>
<organism evidence="3 4">
    <name type="scientific">Pegethrix bostrychoides GSE-TBD4-15B</name>
    <dbReference type="NCBI Taxonomy" id="2839662"/>
    <lineage>
        <taxon>Bacteria</taxon>
        <taxon>Bacillati</taxon>
        <taxon>Cyanobacteriota</taxon>
        <taxon>Cyanophyceae</taxon>
        <taxon>Oculatellales</taxon>
        <taxon>Oculatellaceae</taxon>
        <taxon>Pegethrix</taxon>
    </lineage>
</organism>
<dbReference type="InterPro" id="IPR027417">
    <property type="entry name" value="P-loop_NTPase"/>
</dbReference>
<dbReference type="Pfam" id="PF13191">
    <property type="entry name" value="AAA_16"/>
    <property type="match status" value="1"/>
</dbReference>
<sequence>MPVIFTFDLSQQHFELRCGELVRRLVQSELVALIEDCEYCYYSGRSQTRQGQLYDLPAELVEMGQRLYKWLDGDQGWLRRVLNDGGAQMFVFDLVQARETQALNSNTDAIALRLAHLPWELLHDGQEFLIKQQKLNLPPLRVVQQRGGQDGASAAPPPENRPLHLLLMATSSEYPGIADLQYEQEEANILQATRDQPLLAAVEESGSVVELANLVRFYPQGYFDVFHLTGHGLIFTEQNFGKLRAEIQAAPIADQTPCFITEDELGGLQLTTAKDLARAFGNRFPKLVFLSGCHTGELPDEGSLPSMAQALVQAGVPMVLGWARPVYDSTAIVAAEALYRSLAAGDAVEAAIEAAVLAMLQANCPDWHLLRVYRDSQLLGALVTPLRTREREKLKPILAEQEFLDEQGQVKVAGQYAFVGRRRPLQRCLKALKETSDQTGVFIMGMGGLGKSTLAARLCLRVRAQRQTMQQVVLIGVLTQQTLLQKLSSKYEQFPQIPELLNQPGVSLKGRLQNFFEAVEALDRPLLLVLDDFEQNIPQANVDDGSLRLVTEAYDLLGAICAALAETGAVSRVIVTCRYGCPLPPHRLHIEQLAAMRPADIAKKCRLLPDYADLVKHPEYRRVIKIADGNPRLLEWLLKLLQQAQVDADGLLNDLERTQAEFRENLLATLLLDALSPEDRQVLAKLSLFRLPVTREIADAVIGAEVSLTPLLNLGLVESATTHSEAEYRVPTILEQLLESTLSAEVWQQTQQQAAQAVYKTWWEGADSSTEERGLEIVRLGLLAQNQEIAVTVGGRVATRQVNNSRFAEAEALCQKILAVFQDYRILGTVADAEQVLGQVDEALAHYQQALAACPEDDLARQSATLHNMANVIAAQGDIKQAMRLWNESLQLYGINDVQSKAATLGNMARVIADQGGIEQAMRLWNESLQLLERTGDVQGKAATLGNMARVIAAQGDIEQAMRLWNESLQLKERINDVKGKAATLNNMARVIADQGDIEQAMRLWNESLQLKDRINDVQSKADTLANMAGVIADQGDIEQAMRLWNESLQLYERINNVHGKATTLGNMAYTAGETGDKARQLTLNLQAAQALGQVRAYVDLVTVLGNLGGMAEGNALVYLSQAIWLCLRIQAPLVSTLKRIRFLFNAVPQGDALKMLLAATALWFCNARGEGHPQIEQLQEDSFKLMSIAANAQGIQTQEAFDEWFIQQQLNDPSVFLPQLNQRLEAIIGDGWLFDPNAVTR</sequence>
<dbReference type="Gene3D" id="1.25.40.10">
    <property type="entry name" value="Tetratricopeptide repeat domain"/>
    <property type="match status" value="2"/>
</dbReference>
<reference evidence="3" key="2">
    <citation type="journal article" date="2022" name="Microbiol. Resour. Announc.">
        <title>Metagenome Sequencing to Explore Phylogenomics of Terrestrial Cyanobacteria.</title>
        <authorList>
            <person name="Ward R.D."/>
            <person name="Stajich J.E."/>
            <person name="Johansen J.R."/>
            <person name="Huntemann M."/>
            <person name="Clum A."/>
            <person name="Foster B."/>
            <person name="Foster B."/>
            <person name="Roux S."/>
            <person name="Palaniappan K."/>
            <person name="Varghese N."/>
            <person name="Mukherjee S."/>
            <person name="Reddy T.B.K."/>
            <person name="Daum C."/>
            <person name="Copeland A."/>
            <person name="Chen I.A."/>
            <person name="Ivanova N.N."/>
            <person name="Kyrpides N.C."/>
            <person name="Shapiro N."/>
            <person name="Eloe-Fadrosh E.A."/>
            <person name="Pietrasiak N."/>
        </authorList>
    </citation>
    <scope>NUCLEOTIDE SEQUENCE</scope>
    <source>
        <strain evidence="3">GSE-TBD4-15B</strain>
    </source>
</reference>
<dbReference type="SMART" id="SM00028">
    <property type="entry name" value="TPR"/>
    <property type="match status" value="6"/>
</dbReference>
<dbReference type="PANTHER" id="PTHR10098:SF108">
    <property type="entry name" value="TETRATRICOPEPTIDE REPEAT PROTEIN 28"/>
    <property type="match status" value="1"/>
</dbReference>
<feature type="domain" description="CHAT" evidence="1">
    <location>
        <begin position="113"/>
        <end position="366"/>
    </location>
</feature>
<reference evidence="3" key="1">
    <citation type="submission" date="2021-05" db="EMBL/GenBank/DDBJ databases">
        <authorList>
            <person name="Pietrasiak N."/>
            <person name="Ward R."/>
            <person name="Stajich J.E."/>
            <person name="Kurbessoian T."/>
        </authorList>
    </citation>
    <scope>NUCLEOTIDE SEQUENCE</scope>
    <source>
        <strain evidence="3">GSE-TBD4-15B</strain>
    </source>
</reference>
<evidence type="ECO:0000259" key="2">
    <source>
        <dbReference type="Pfam" id="PF13191"/>
    </source>
</evidence>
<dbReference type="InterPro" id="IPR011990">
    <property type="entry name" value="TPR-like_helical_dom_sf"/>
</dbReference>
<dbReference type="SUPFAM" id="SSF48452">
    <property type="entry name" value="TPR-like"/>
    <property type="match status" value="2"/>
</dbReference>
<dbReference type="InterPro" id="IPR041664">
    <property type="entry name" value="AAA_16"/>
</dbReference>
<dbReference type="PANTHER" id="PTHR10098">
    <property type="entry name" value="RAPSYN-RELATED"/>
    <property type="match status" value="1"/>
</dbReference>
<name>A0A951P8Y4_9CYAN</name>
<evidence type="ECO:0000313" key="4">
    <source>
        <dbReference type="Proteomes" id="UP000707356"/>
    </source>
</evidence>
<gene>
    <name evidence="3" type="ORF">KME07_05200</name>
</gene>
<dbReference type="InterPro" id="IPR019734">
    <property type="entry name" value="TPR_rpt"/>
</dbReference>
<proteinExistence type="predicted"/>